<evidence type="ECO:0000313" key="3">
    <source>
        <dbReference type="Proteomes" id="UP001596065"/>
    </source>
</evidence>
<name>A0ABW0WBS9_STRNO</name>
<comment type="caution">
    <text evidence="2">The sequence shown here is derived from an EMBL/GenBank/DDBJ whole genome shotgun (WGS) entry which is preliminary data.</text>
</comment>
<feature type="region of interest" description="Disordered" evidence="1">
    <location>
        <begin position="36"/>
        <end position="55"/>
    </location>
</feature>
<evidence type="ECO:0000256" key="1">
    <source>
        <dbReference type="SAM" id="MobiDB-lite"/>
    </source>
</evidence>
<proteinExistence type="predicted"/>
<protein>
    <submittedName>
        <fullName evidence="2">Uncharacterized protein</fullName>
    </submittedName>
</protein>
<organism evidence="2 3">
    <name type="scientific">Streptomyces nogalater</name>
    <dbReference type="NCBI Taxonomy" id="38314"/>
    <lineage>
        <taxon>Bacteria</taxon>
        <taxon>Bacillati</taxon>
        <taxon>Actinomycetota</taxon>
        <taxon>Actinomycetes</taxon>
        <taxon>Kitasatosporales</taxon>
        <taxon>Streptomycetaceae</taxon>
        <taxon>Streptomyces</taxon>
    </lineage>
</organism>
<accession>A0ABW0WBS9</accession>
<sequence>MRRTVHTLALSDGLLAGKVRSGLFAGAKVGGSITPTSQAHRCPASGLRASPVRDG</sequence>
<dbReference type="RefSeq" id="WP_344348020.1">
    <property type="nucleotide sequence ID" value="NZ_BAAASM010000014.1"/>
</dbReference>
<dbReference type="EMBL" id="JBHSOE010000001">
    <property type="protein sequence ID" value="MFC5653971.1"/>
    <property type="molecule type" value="Genomic_DNA"/>
</dbReference>
<dbReference type="Proteomes" id="UP001596065">
    <property type="component" value="Unassembled WGS sequence"/>
</dbReference>
<evidence type="ECO:0000313" key="2">
    <source>
        <dbReference type="EMBL" id="MFC5653971.1"/>
    </source>
</evidence>
<gene>
    <name evidence="2" type="ORF">ACFP3J_00495</name>
</gene>
<reference evidence="3" key="1">
    <citation type="journal article" date="2019" name="Int. J. Syst. Evol. Microbiol.">
        <title>The Global Catalogue of Microorganisms (GCM) 10K type strain sequencing project: providing services to taxonomists for standard genome sequencing and annotation.</title>
        <authorList>
            <consortium name="The Broad Institute Genomics Platform"/>
            <consortium name="The Broad Institute Genome Sequencing Center for Infectious Disease"/>
            <person name="Wu L."/>
            <person name="Ma J."/>
        </authorList>
    </citation>
    <scope>NUCLEOTIDE SEQUENCE [LARGE SCALE GENOMIC DNA]</scope>
    <source>
        <strain evidence="3">KCTC 5701</strain>
    </source>
</reference>
<keyword evidence="3" id="KW-1185">Reference proteome</keyword>